<dbReference type="EMBL" id="QVFU01000137">
    <property type="protein sequence ID" value="RFS39006.1"/>
    <property type="molecule type" value="Genomic_DNA"/>
</dbReference>
<proteinExistence type="predicted"/>
<dbReference type="Proteomes" id="UP000262621">
    <property type="component" value="Unassembled WGS sequence"/>
</dbReference>
<comment type="caution">
    <text evidence="1">The sequence shown here is derived from an EMBL/GenBank/DDBJ whole genome shotgun (WGS) entry which is preliminary data.</text>
</comment>
<gene>
    <name evidence="1" type="ORF">D0Q02_30990</name>
</gene>
<sequence>MFLPHGDEQSRRWPDWVARMFFGTRLLADGWQLVHASAVSIDTDDGPRAVLFLAAPCGGKSTLAHRAGVELRAGLLADDLVLLRVSSAGIAAIGWPTRVSVPTELLDAAVRENTSGGPMVETLVRGRRRRRLVLSPPEYAAMSGVDRSGPTRLGAIVVASRTDAASATRGLAVNGNLDHKRVAAELTLAAQVPAQRLMMLDVLGVAGPCAPSPWSMRCERNDLIAGLSSGDVVTVEMSVPEMSRLPLLPVWDALSVHIPWITRIEQ</sequence>
<organism evidence="1 2">
    <name type="scientific">Micromonospora craniellae</name>
    <dbReference type="NCBI Taxonomy" id="2294034"/>
    <lineage>
        <taxon>Bacteria</taxon>
        <taxon>Bacillati</taxon>
        <taxon>Actinomycetota</taxon>
        <taxon>Actinomycetes</taxon>
        <taxon>Micromonosporales</taxon>
        <taxon>Micromonosporaceae</taxon>
        <taxon>Micromonospora</taxon>
    </lineage>
</organism>
<protein>
    <submittedName>
        <fullName evidence="1">Uncharacterized protein</fullName>
    </submittedName>
</protein>
<evidence type="ECO:0000313" key="2">
    <source>
        <dbReference type="Proteomes" id="UP000262621"/>
    </source>
</evidence>
<dbReference type="Gene3D" id="3.40.50.300">
    <property type="entry name" value="P-loop containing nucleotide triphosphate hydrolases"/>
    <property type="match status" value="1"/>
</dbReference>
<evidence type="ECO:0000313" key="1">
    <source>
        <dbReference type="EMBL" id="RFS39006.1"/>
    </source>
</evidence>
<dbReference type="AlphaFoldDB" id="A0A372FQ52"/>
<accession>A0A372FQ52</accession>
<keyword evidence="2" id="KW-1185">Reference proteome</keyword>
<reference evidence="1 2" key="1">
    <citation type="submission" date="2018-08" db="EMBL/GenBank/DDBJ databases">
        <title>Verrucosispora craniellae sp. nov., isolated from a marine sponge in the South China Sea.</title>
        <authorList>
            <person name="Li L."/>
            <person name="Lin H.W."/>
        </authorList>
    </citation>
    <scope>NUCLEOTIDE SEQUENCE [LARGE SCALE GENOMIC DNA]</scope>
    <source>
        <strain evidence="1 2">LHW63014</strain>
    </source>
</reference>
<dbReference type="InterPro" id="IPR027417">
    <property type="entry name" value="P-loop_NTPase"/>
</dbReference>
<name>A0A372FQ52_9ACTN</name>